<keyword evidence="4" id="KW-1003">Cell membrane</keyword>
<gene>
    <name evidence="9" type="ORF">SAMN04515677_103513</name>
</gene>
<keyword evidence="3" id="KW-0813">Transport</keyword>
<dbReference type="Proteomes" id="UP000199068">
    <property type="component" value="Unassembled WGS sequence"/>
</dbReference>
<evidence type="ECO:0000313" key="10">
    <source>
        <dbReference type="Proteomes" id="UP000199068"/>
    </source>
</evidence>
<dbReference type="RefSeq" id="WP_092725226.1">
    <property type="nucleotide sequence ID" value="NZ_FNGW01000003.1"/>
</dbReference>
<evidence type="ECO:0000256" key="2">
    <source>
        <dbReference type="ARBA" id="ARBA00010145"/>
    </source>
</evidence>
<feature type="transmembrane region" description="Helical" evidence="8">
    <location>
        <begin position="68"/>
        <end position="87"/>
    </location>
</feature>
<proteinExistence type="inferred from homology"/>
<evidence type="ECO:0008006" key="11">
    <source>
        <dbReference type="Google" id="ProtNLM"/>
    </source>
</evidence>
<feature type="transmembrane region" description="Helical" evidence="8">
    <location>
        <begin position="37"/>
        <end position="56"/>
    </location>
</feature>
<evidence type="ECO:0000256" key="3">
    <source>
        <dbReference type="ARBA" id="ARBA00022448"/>
    </source>
</evidence>
<evidence type="ECO:0000256" key="1">
    <source>
        <dbReference type="ARBA" id="ARBA00004651"/>
    </source>
</evidence>
<feature type="transmembrane region" description="Helical" evidence="8">
    <location>
        <begin position="6"/>
        <end position="25"/>
    </location>
</feature>
<evidence type="ECO:0000256" key="5">
    <source>
        <dbReference type="ARBA" id="ARBA00022692"/>
    </source>
</evidence>
<feature type="transmembrane region" description="Helical" evidence="8">
    <location>
        <begin position="127"/>
        <end position="148"/>
    </location>
</feature>
<keyword evidence="10" id="KW-1185">Reference proteome</keyword>
<dbReference type="AlphaFoldDB" id="A0A1G9N9J6"/>
<organism evidence="9 10">
    <name type="scientific">Romboutsia lituseburensis DSM 797</name>
    <dbReference type="NCBI Taxonomy" id="1121325"/>
    <lineage>
        <taxon>Bacteria</taxon>
        <taxon>Bacillati</taxon>
        <taxon>Bacillota</taxon>
        <taxon>Clostridia</taxon>
        <taxon>Peptostreptococcales</taxon>
        <taxon>Peptostreptococcaceae</taxon>
        <taxon>Romboutsia</taxon>
    </lineage>
</organism>
<keyword evidence="5 8" id="KW-0812">Transmembrane</keyword>
<dbReference type="InterPro" id="IPR038770">
    <property type="entry name" value="Na+/solute_symporter_sf"/>
</dbReference>
<feature type="transmembrane region" description="Helical" evidence="8">
    <location>
        <begin position="195"/>
        <end position="214"/>
    </location>
</feature>
<feature type="transmembrane region" description="Helical" evidence="8">
    <location>
        <begin position="226"/>
        <end position="246"/>
    </location>
</feature>
<evidence type="ECO:0000256" key="6">
    <source>
        <dbReference type="ARBA" id="ARBA00022989"/>
    </source>
</evidence>
<feature type="transmembrane region" description="Helical" evidence="8">
    <location>
        <begin position="99"/>
        <end position="121"/>
    </location>
</feature>
<sequence length="312" mass="34160">MENLILSVNVILPLFFTMSLGYIIKRIGMFNDITLKTMNSLTFKVFLPSLLFYNIYKTDLKTVLNLKLMLFAVTCIISIFLLLCFLIPFIEKDNKNKAVLIQAIFRSNFVIFGIPVTVSLFNQDATGVASMLIAVVIPTFNILSVIGFEIFRGSSINFKNIAKGVVSNPLIIASAVGVSFLALNVQLPTAVDKTISDLSKIATPLAILLLGGSFEFKASTKYLKQLVLGVLGRLIIVPSIFLPIAISIGFRNVELACFLVAVASPTAVSSFTMAEQMDANSELAGQLVVFTSGLSVITVFLWIFILKQLCYI</sequence>
<dbReference type="InterPro" id="IPR004776">
    <property type="entry name" value="Mem_transp_PIN-like"/>
</dbReference>
<protein>
    <recommendedName>
        <fullName evidence="11">AEC family transporter</fullName>
    </recommendedName>
</protein>
<evidence type="ECO:0000256" key="4">
    <source>
        <dbReference type="ARBA" id="ARBA00022475"/>
    </source>
</evidence>
<name>A0A1G9N9J6_9FIRM</name>
<comment type="similarity">
    <text evidence="2">Belongs to the auxin efflux carrier (TC 2.A.69) family.</text>
</comment>
<keyword evidence="6 8" id="KW-1133">Transmembrane helix</keyword>
<feature type="transmembrane region" description="Helical" evidence="8">
    <location>
        <begin position="160"/>
        <end position="183"/>
    </location>
</feature>
<dbReference type="GO" id="GO:0055085">
    <property type="term" value="P:transmembrane transport"/>
    <property type="evidence" value="ECO:0007669"/>
    <property type="project" value="InterPro"/>
</dbReference>
<evidence type="ECO:0000256" key="8">
    <source>
        <dbReference type="SAM" id="Phobius"/>
    </source>
</evidence>
<accession>A0A1G9N9J6</accession>
<dbReference type="STRING" id="1121325.SAMN04515677_103513"/>
<feature type="transmembrane region" description="Helical" evidence="8">
    <location>
        <begin position="252"/>
        <end position="271"/>
    </location>
</feature>
<dbReference type="Pfam" id="PF03547">
    <property type="entry name" value="Mem_trans"/>
    <property type="match status" value="1"/>
</dbReference>
<dbReference type="EMBL" id="FNGW01000003">
    <property type="protein sequence ID" value="SDL82555.1"/>
    <property type="molecule type" value="Genomic_DNA"/>
</dbReference>
<dbReference type="Gene3D" id="1.20.1530.20">
    <property type="match status" value="1"/>
</dbReference>
<evidence type="ECO:0000256" key="7">
    <source>
        <dbReference type="ARBA" id="ARBA00023136"/>
    </source>
</evidence>
<dbReference type="PANTHER" id="PTHR36838:SF4">
    <property type="entry name" value="AUXIN EFFLUX CARRIER FAMILY PROTEIN"/>
    <property type="match status" value="1"/>
</dbReference>
<dbReference type="PANTHER" id="PTHR36838">
    <property type="entry name" value="AUXIN EFFLUX CARRIER FAMILY PROTEIN"/>
    <property type="match status" value="1"/>
</dbReference>
<dbReference type="GO" id="GO:0005886">
    <property type="term" value="C:plasma membrane"/>
    <property type="evidence" value="ECO:0007669"/>
    <property type="project" value="UniProtKB-SubCell"/>
</dbReference>
<keyword evidence="7 8" id="KW-0472">Membrane</keyword>
<evidence type="ECO:0000313" key="9">
    <source>
        <dbReference type="EMBL" id="SDL82555.1"/>
    </source>
</evidence>
<comment type="subcellular location">
    <subcellularLocation>
        <location evidence="1">Cell membrane</location>
        <topology evidence="1">Multi-pass membrane protein</topology>
    </subcellularLocation>
</comment>
<feature type="transmembrane region" description="Helical" evidence="8">
    <location>
        <begin position="283"/>
        <end position="305"/>
    </location>
</feature>
<reference evidence="9 10" key="1">
    <citation type="submission" date="2016-10" db="EMBL/GenBank/DDBJ databases">
        <authorList>
            <person name="de Groot N.N."/>
        </authorList>
    </citation>
    <scope>NUCLEOTIDE SEQUENCE [LARGE SCALE GENOMIC DNA]</scope>
    <source>
        <strain evidence="9 10">DSM 797</strain>
    </source>
</reference>